<dbReference type="EMBL" id="OU895880">
    <property type="protein sequence ID" value="CAG9811216.1"/>
    <property type="molecule type" value="Genomic_DNA"/>
</dbReference>
<reference evidence="2" key="2">
    <citation type="submission" date="2022-10" db="EMBL/GenBank/DDBJ databases">
        <authorList>
            <consortium name="ENA_rothamsted_submissions"/>
            <consortium name="culmorum"/>
            <person name="King R."/>
        </authorList>
    </citation>
    <scope>NUCLEOTIDE SEQUENCE</scope>
</reference>
<name>A0A9N9X0P9_9DIPT</name>
<dbReference type="AlphaFoldDB" id="A0A9N9X0P9"/>
<reference evidence="2" key="1">
    <citation type="submission" date="2022-01" db="EMBL/GenBank/DDBJ databases">
        <authorList>
            <person name="King R."/>
        </authorList>
    </citation>
    <scope>NUCLEOTIDE SEQUENCE</scope>
</reference>
<evidence type="ECO:0000313" key="2">
    <source>
        <dbReference type="EMBL" id="CAG9811216.1"/>
    </source>
</evidence>
<keyword evidence="1" id="KW-0175">Coiled coil</keyword>
<evidence type="ECO:0000313" key="3">
    <source>
        <dbReference type="Proteomes" id="UP001153620"/>
    </source>
</evidence>
<evidence type="ECO:0000256" key="1">
    <source>
        <dbReference type="SAM" id="Coils"/>
    </source>
</evidence>
<sequence>MKLTCTFEDFIFNNGDKFYQRIIKDQEVPQNSKFEFSGQHLPKKYDPDVTFIEFRDCKCPKVPQGLTKTFPNLKVLSICNSKLKDISKDDMAEYKNLFKFICHKNEVDFLPGDLFEGFEDLTYIKFTSNKLGVIEPNLFDNLYRLEYINFKSNPDIHKFSADAAYQRSVNAMPGEVKVAVYFNFLNGDIKFIRNYIHKTPDPSGTLNYLKLYANSHKSKLNILELKYELYEASRATDVDEIKNDNEKFKLKLDELESLNDKVNDDVKELEESDVKISQQLEECSKDLQNVKEENSKIKKNLQSQIDDLVRQFQSIMFERKSK</sequence>
<dbReference type="SUPFAM" id="SSF52058">
    <property type="entry name" value="L domain-like"/>
    <property type="match status" value="1"/>
</dbReference>
<keyword evidence="3" id="KW-1185">Reference proteome</keyword>
<dbReference type="InterPro" id="IPR001611">
    <property type="entry name" value="Leu-rich_rpt"/>
</dbReference>
<protein>
    <submittedName>
        <fullName evidence="2">Uncharacterized protein</fullName>
    </submittedName>
</protein>
<feature type="coiled-coil region" evidence="1">
    <location>
        <begin position="238"/>
        <end position="311"/>
    </location>
</feature>
<dbReference type="OrthoDB" id="10602246at2759"/>
<proteinExistence type="predicted"/>
<organism evidence="2 3">
    <name type="scientific">Chironomus riparius</name>
    <dbReference type="NCBI Taxonomy" id="315576"/>
    <lineage>
        <taxon>Eukaryota</taxon>
        <taxon>Metazoa</taxon>
        <taxon>Ecdysozoa</taxon>
        <taxon>Arthropoda</taxon>
        <taxon>Hexapoda</taxon>
        <taxon>Insecta</taxon>
        <taxon>Pterygota</taxon>
        <taxon>Neoptera</taxon>
        <taxon>Endopterygota</taxon>
        <taxon>Diptera</taxon>
        <taxon>Nematocera</taxon>
        <taxon>Chironomoidea</taxon>
        <taxon>Chironomidae</taxon>
        <taxon>Chironominae</taxon>
        <taxon>Chironomus</taxon>
    </lineage>
</organism>
<dbReference type="InterPro" id="IPR032675">
    <property type="entry name" value="LRR_dom_sf"/>
</dbReference>
<dbReference type="Pfam" id="PF13855">
    <property type="entry name" value="LRR_8"/>
    <property type="match status" value="1"/>
</dbReference>
<dbReference type="Gene3D" id="3.80.10.10">
    <property type="entry name" value="Ribonuclease Inhibitor"/>
    <property type="match status" value="1"/>
</dbReference>
<dbReference type="Proteomes" id="UP001153620">
    <property type="component" value="Chromosome 4"/>
</dbReference>
<gene>
    <name evidence="2" type="ORF">CHIRRI_LOCUS14025</name>
</gene>
<accession>A0A9N9X0P9</accession>